<dbReference type="SMART" id="SM00418">
    <property type="entry name" value="HTH_ARSR"/>
    <property type="match status" value="1"/>
</dbReference>
<dbReference type="Proteomes" id="UP001604267">
    <property type="component" value="Unassembled WGS sequence"/>
</dbReference>
<dbReference type="RefSeq" id="WP_388316135.1">
    <property type="nucleotide sequence ID" value="NZ_JBIBCC010000002.1"/>
</dbReference>
<accession>A0ABW7BI86</accession>
<dbReference type="InterPro" id="IPR036390">
    <property type="entry name" value="WH_DNA-bd_sf"/>
</dbReference>
<reference evidence="5 6" key="1">
    <citation type="submission" date="2024-10" db="EMBL/GenBank/DDBJ databases">
        <title>The Natural Products Discovery Center: Release of the First 8490 Sequenced Strains for Exploring Actinobacteria Biosynthetic Diversity.</title>
        <authorList>
            <person name="Kalkreuter E."/>
            <person name="Kautsar S.A."/>
            <person name="Yang D."/>
            <person name="Bader C.D."/>
            <person name="Teijaro C.N."/>
            <person name="Fluegel L."/>
            <person name="Davis C.M."/>
            <person name="Simpson J.R."/>
            <person name="Lauterbach L."/>
            <person name="Steele A.D."/>
            <person name="Gui C."/>
            <person name="Meng S."/>
            <person name="Li G."/>
            <person name="Viehrig K."/>
            <person name="Ye F."/>
            <person name="Su P."/>
            <person name="Kiefer A.F."/>
            <person name="Nichols A."/>
            <person name="Cepeda A.J."/>
            <person name="Yan W."/>
            <person name="Fan B."/>
            <person name="Jiang Y."/>
            <person name="Adhikari A."/>
            <person name="Zheng C.-J."/>
            <person name="Schuster L."/>
            <person name="Cowan T.M."/>
            <person name="Smanski M.J."/>
            <person name="Chevrette M.G."/>
            <person name="De Carvalho L.P.S."/>
            <person name="Shen B."/>
        </authorList>
    </citation>
    <scope>NUCLEOTIDE SEQUENCE [LARGE SCALE GENOMIC DNA]</scope>
    <source>
        <strain evidence="5 6">NPDC048320</strain>
    </source>
</reference>
<dbReference type="InterPro" id="IPR036388">
    <property type="entry name" value="WH-like_DNA-bd_sf"/>
</dbReference>
<dbReference type="Gene3D" id="1.10.10.10">
    <property type="entry name" value="Winged helix-like DNA-binding domain superfamily/Winged helix DNA-binding domain"/>
    <property type="match status" value="1"/>
</dbReference>
<dbReference type="InterPro" id="IPR011991">
    <property type="entry name" value="ArsR-like_HTH"/>
</dbReference>
<dbReference type="SUPFAM" id="SSF46785">
    <property type="entry name" value="Winged helix' DNA-binding domain"/>
    <property type="match status" value="1"/>
</dbReference>
<protein>
    <submittedName>
        <fullName evidence="5">ArsR/SmtB family transcription factor</fullName>
    </submittedName>
</protein>
<evidence type="ECO:0000313" key="6">
    <source>
        <dbReference type="Proteomes" id="UP001604267"/>
    </source>
</evidence>
<proteinExistence type="predicted"/>
<feature type="domain" description="HTH arsR-type" evidence="4">
    <location>
        <begin position="6"/>
        <end position="99"/>
    </location>
</feature>
<dbReference type="PANTHER" id="PTHR33154">
    <property type="entry name" value="TRANSCRIPTIONAL REGULATOR, ARSR FAMILY"/>
    <property type="match status" value="1"/>
</dbReference>
<dbReference type="PRINTS" id="PR00778">
    <property type="entry name" value="HTHARSR"/>
</dbReference>
<keyword evidence="3" id="KW-0804">Transcription</keyword>
<dbReference type="EMBL" id="JBICYV010000031">
    <property type="protein sequence ID" value="MFG3016481.1"/>
    <property type="molecule type" value="Genomic_DNA"/>
</dbReference>
<dbReference type="NCBIfam" id="NF033788">
    <property type="entry name" value="HTH_metalloreg"/>
    <property type="match status" value="1"/>
</dbReference>
<dbReference type="Pfam" id="PF12840">
    <property type="entry name" value="HTH_20"/>
    <property type="match status" value="1"/>
</dbReference>
<keyword evidence="1" id="KW-0805">Transcription regulation</keyword>
<gene>
    <name evidence="5" type="ORF">ACGFZB_39760</name>
</gene>
<sequence length="102" mass="11415">MRTLKHPSREEIQLTDVFHALSDPTRLAIVQNLGDAHEQSCSGLNIPMAKSTLSHHLKVLRDAGLTHTRVEGTHRLMSLRREDLDARFPGLMDVVLRTAPVS</sequence>
<dbReference type="InterPro" id="IPR051081">
    <property type="entry name" value="HTH_MetalResp_TranReg"/>
</dbReference>
<comment type="caution">
    <text evidence="5">The sequence shown here is derived from an EMBL/GenBank/DDBJ whole genome shotgun (WGS) entry which is preliminary data.</text>
</comment>
<dbReference type="PANTHER" id="PTHR33154:SF12">
    <property type="entry name" value="TRANSCRIPTIONAL REGULATORY PROTEIN"/>
    <property type="match status" value="1"/>
</dbReference>
<evidence type="ECO:0000313" key="5">
    <source>
        <dbReference type="EMBL" id="MFG3016481.1"/>
    </source>
</evidence>
<evidence type="ECO:0000256" key="3">
    <source>
        <dbReference type="ARBA" id="ARBA00023163"/>
    </source>
</evidence>
<evidence type="ECO:0000259" key="4">
    <source>
        <dbReference type="PROSITE" id="PS50987"/>
    </source>
</evidence>
<name>A0ABW7BI86_9ACTN</name>
<organism evidence="5 6">
    <name type="scientific">Streptomyces cinerochromogenes</name>
    <dbReference type="NCBI Taxonomy" id="66422"/>
    <lineage>
        <taxon>Bacteria</taxon>
        <taxon>Bacillati</taxon>
        <taxon>Actinomycetota</taxon>
        <taxon>Actinomycetes</taxon>
        <taxon>Kitasatosporales</taxon>
        <taxon>Streptomycetaceae</taxon>
        <taxon>Streptomyces</taxon>
    </lineage>
</organism>
<keyword evidence="2" id="KW-0238">DNA-binding</keyword>
<evidence type="ECO:0000256" key="2">
    <source>
        <dbReference type="ARBA" id="ARBA00023125"/>
    </source>
</evidence>
<dbReference type="InterPro" id="IPR001845">
    <property type="entry name" value="HTH_ArsR_DNA-bd_dom"/>
</dbReference>
<evidence type="ECO:0000256" key="1">
    <source>
        <dbReference type="ARBA" id="ARBA00023015"/>
    </source>
</evidence>
<dbReference type="CDD" id="cd00090">
    <property type="entry name" value="HTH_ARSR"/>
    <property type="match status" value="1"/>
</dbReference>
<dbReference type="PROSITE" id="PS50987">
    <property type="entry name" value="HTH_ARSR_2"/>
    <property type="match status" value="1"/>
</dbReference>
<keyword evidence="6" id="KW-1185">Reference proteome</keyword>